<name>A0AAP0X4Q7_LIQFO</name>
<dbReference type="PANTHER" id="PTHR47470">
    <property type="entry name" value="CHOLESTEROL OXIDASE"/>
    <property type="match status" value="1"/>
</dbReference>
<evidence type="ECO:0000256" key="2">
    <source>
        <dbReference type="ARBA" id="ARBA00022630"/>
    </source>
</evidence>
<evidence type="ECO:0000313" key="5">
    <source>
        <dbReference type="EMBL" id="KAK9289417.1"/>
    </source>
</evidence>
<dbReference type="SUPFAM" id="SSF53474">
    <property type="entry name" value="alpha/beta-Hydrolases"/>
    <property type="match status" value="1"/>
</dbReference>
<keyword evidence="2" id="KW-0285">Flavoprotein</keyword>
<comment type="caution">
    <text evidence="5">The sequence shown here is derived from an EMBL/GenBank/DDBJ whole genome shotgun (WGS) entry which is preliminary data.</text>
</comment>
<evidence type="ECO:0000256" key="4">
    <source>
        <dbReference type="ARBA" id="ARBA00023002"/>
    </source>
</evidence>
<keyword evidence="6" id="KW-1185">Reference proteome</keyword>
<organism evidence="5 6">
    <name type="scientific">Liquidambar formosana</name>
    <name type="common">Formosan gum</name>
    <dbReference type="NCBI Taxonomy" id="63359"/>
    <lineage>
        <taxon>Eukaryota</taxon>
        <taxon>Viridiplantae</taxon>
        <taxon>Streptophyta</taxon>
        <taxon>Embryophyta</taxon>
        <taxon>Tracheophyta</taxon>
        <taxon>Spermatophyta</taxon>
        <taxon>Magnoliopsida</taxon>
        <taxon>eudicotyledons</taxon>
        <taxon>Gunneridae</taxon>
        <taxon>Pentapetalae</taxon>
        <taxon>Saxifragales</taxon>
        <taxon>Altingiaceae</taxon>
        <taxon>Liquidambar</taxon>
    </lineage>
</organism>
<dbReference type="AlphaFoldDB" id="A0AAP0X4Q7"/>
<dbReference type="Gene3D" id="3.40.50.1820">
    <property type="entry name" value="alpha/beta hydrolase"/>
    <property type="match status" value="1"/>
</dbReference>
<evidence type="ECO:0000256" key="1">
    <source>
        <dbReference type="ARBA" id="ARBA00001974"/>
    </source>
</evidence>
<dbReference type="InterPro" id="IPR052542">
    <property type="entry name" value="Cholesterol_Oxidase"/>
</dbReference>
<accession>A0AAP0X4Q7</accession>
<reference evidence="5 6" key="1">
    <citation type="journal article" date="2024" name="Plant J.">
        <title>Genome sequences and population genomics reveal climatic adaptation and genomic divergence between two closely related sweetgum species.</title>
        <authorList>
            <person name="Xu W.Q."/>
            <person name="Ren C.Q."/>
            <person name="Zhang X.Y."/>
            <person name="Comes H.P."/>
            <person name="Liu X.H."/>
            <person name="Li Y.G."/>
            <person name="Kettle C.J."/>
            <person name="Jalonen R."/>
            <person name="Gaisberger H."/>
            <person name="Ma Y.Z."/>
            <person name="Qiu Y.X."/>
        </authorList>
    </citation>
    <scope>NUCLEOTIDE SEQUENCE [LARGE SCALE GENOMIC DNA]</scope>
    <source>
        <strain evidence="5">Hangzhou</strain>
    </source>
</reference>
<dbReference type="InterPro" id="IPR029058">
    <property type="entry name" value="AB_hydrolase_fold"/>
</dbReference>
<dbReference type="GO" id="GO:0016491">
    <property type="term" value="F:oxidoreductase activity"/>
    <property type="evidence" value="ECO:0007669"/>
    <property type="project" value="UniProtKB-KW"/>
</dbReference>
<protein>
    <submittedName>
        <fullName evidence="5">Uncharacterized protein</fullName>
    </submittedName>
</protein>
<keyword evidence="3" id="KW-0274">FAD</keyword>
<dbReference type="Proteomes" id="UP001415857">
    <property type="component" value="Unassembled WGS sequence"/>
</dbReference>
<dbReference type="EMBL" id="JBBPBK010000002">
    <property type="protein sequence ID" value="KAK9289417.1"/>
    <property type="molecule type" value="Genomic_DNA"/>
</dbReference>
<evidence type="ECO:0000313" key="6">
    <source>
        <dbReference type="Proteomes" id="UP001415857"/>
    </source>
</evidence>
<gene>
    <name evidence="5" type="ORF">L1049_007572</name>
</gene>
<comment type="cofactor">
    <cofactor evidence="1">
        <name>FAD</name>
        <dbReference type="ChEBI" id="CHEBI:57692"/>
    </cofactor>
</comment>
<dbReference type="PANTHER" id="PTHR47470:SF1">
    <property type="entry name" value="FAD-DEPENDENT OXIDOREDUCTASE 2 FAD BINDING DOMAIN-CONTAINING PROTEIN"/>
    <property type="match status" value="1"/>
</dbReference>
<evidence type="ECO:0000256" key="3">
    <source>
        <dbReference type="ARBA" id="ARBA00022827"/>
    </source>
</evidence>
<sequence>MRGYVGGMPCVAYLKMKMNSQNQKVFDGSNQVIGESNPRLRGKVGGHVVFRAVEKDKLHVIDGEVDLCQVDKRTPYTQYMHYRLLLAASSGSSYILEGKKILNPYLFALYAWRESTTMHVTFKKVSRSDSMEEMMKLKGELNISVMELLKSVISLEGHGRLRFIGLFLQTLLRTYVLQVPRGSYRDVTPLEIYQRPYPSSTLHEIKTVDGFVISCRQWKCSQKGEMDPVLLVNGHSTESYWLPTEPNDLVRTLLEEGHETWLLQPRLHPLNLSNNFTIEDIGRYDIPAAINKICELHGPHKKVHVVAHCVGGLAIHIALMGGHISATHILSLSCTNSSMFFKLTASSRVKMWLPLIPVSMVILGENKILPLFETLKASLRHRLLKSIARFIPRYERCTCNECEVFSGIFGNAFWHGNISPMMHNWLNKESTPWLPMVAFPHLRRICNAGYIVDSCGKNSYLIHPERMALPTLYISGGRSLLVTPETSFLANKYMKLHQPGFRHERVVVEGFGHSDLLIGEKSCKKVFPHYFIPYKIS</sequence>
<keyword evidence="4" id="KW-0560">Oxidoreductase</keyword>
<proteinExistence type="predicted"/>